<evidence type="ECO:0000313" key="2">
    <source>
        <dbReference type="Proteomes" id="UP001519325"/>
    </source>
</evidence>
<comment type="caution">
    <text evidence="1">The sequence shown here is derived from an EMBL/GenBank/DDBJ whole genome shotgun (WGS) entry which is preliminary data.</text>
</comment>
<evidence type="ECO:0008006" key="3">
    <source>
        <dbReference type="Google" id="ProtNLM"/>
    </source>
</evidence>
<protein>
    <recommendedName>
        <fullName evidence="3">Phage late control D family protein</fullName>
    </recommendedName>
</protein>
<dbReference type="Proteomes" id="UP001519325">
    <property type="component" value="Unassembled WGS sequence"/>
</dbReference>
<organism evidence="1 2">
    <name type="scientific">Nocardia goodfellowii</name>
    <dbReference type="NCBI Taxonomy" id="882446"/>
    <lineage>
        <taxon>Bacteria</taxon>
        <taxon>Bacillati</taxon>
        <taxon>Actinomycetota</taxon>
        <taxon>Actinomycetes</taxon>
        <taxon>Mycobacteriales</taxon>
        <taxon>Nocardiaceae</taxon>
        <taxon>Nocardia</taxon>
    </lineage>
</organism>
<keyword evidence="2" id="KW-1185">Reference proteome</keyword>
<dbReference type="RefSeq" id="WP_209896160.1">
    <property type="nucleotide sequence ID" value="NZ_JAGGMR010000001.1"/>
</dbReference>
<accession>A0ABS4QMN1</accession>
<sequence>MSGSAVTATVLVSADGTDWRDVSAPLAAVTVEDDDRITDQAVIRFDDSTGVLADASFEGLEVRVGFGASATPTYIFEGVVMAARMLAAPRRQLVELTALDFTYRLAARPYDPAEWRAGETLSSVLTRVVGRPANDLRPFQIEPSADIMLDTRRPSRPANVNEWEFVLDQARRQGCLAFCEFDGVDTSNFYFTPLTKIVAAEPVGELTYARGGGTLLEFCYERSSALAAPVRAAATIDPATGTARTAPAPAVATAAPLPAPDTDRAAELGARRGAALEALTEVAATATARLAGPVERISGESARTAAELAYRPAQDPTAGLGLHGRGIALGTVALRAKSRVRIAGVAPWAVGDWYVRRVGHHYRRGGSGPNYSTEFLATR</sequence>
<proteinExistence type="predicted"/>
<gene>
    <name evidence="1" type="ORF">BJ987_005867</name>
</gene>
<evidence type="ECO:0000313" key="1">
    <source>
        <dbReference type="EMBL" id="MBP2192966.1"/>
    </source>
</evidence>
<dbReference type="EMBL" id="JAGGMR010000001">
    <property type="protein sequence ID" value="MBP2192966.1"/>
    <property type="molecule type" value="Genomic_DNA"/>
</dbReference>
<reference evidence="1 2" key="1">
    <citation type="submission" date="2021-03" db="EMBL/GenBank/DDBJ databases">
        <title>Sequencing the genomes of 1000 actinobacteria strains.</title>
        <authorList>
            <person name="Klenk H.-P."/>
        </authorList>
    </citation>
    <scope>NUCLEOTIDE SEQUENCE [LARGE SCALE GENOMIC DNA]</scope>
    <source>
        <strain evidence="1 2">DSM 45516</strain>
    </source>
</reference>
<name>A0ABS4QMN1_9NOCA</name>